<dbReference type="InterPro" id="IPR007197">
    <property type="entry name" value="rSAM"/>
</dbReference>
<evidence type="ECO:0000313" key="9">
    <source>
        <dbReference type="EMBL" id="HEB96593.1"/>
    </source>
</evidence>
<dbReference type="GO" id="GO:0051539">
    <property type="term" value="F:4 iron, 4 sulfur cluster binding"/>
    <property type="evidence" value="ECO:0007669"/>
    <property type="project" value="UniProtKB-KW"/>
</dbReference>
<keyword evidence="7" id="KW-0411">Iron-sulfur</keyword>
<keyword evidence="4" id="KW-0949">S-adenosyl-L-methionine</keyword>
<dbReference type="InterPro" id="IPR013785">
    <property type="entry name" value="Aldolase_TIM"/>
</dbReference>
<evidence type="ECO:0000256" key="3">
    <source>
        <dbReference type="ARBA" id="ARBA00022526"/>
    </source>
</evidence>
<dbReference type="InterPro" id="IPR023821">
    <property type="entry name" value="rSAM_TatD-assoc"/>
</dbReference>
<dbReference type="SFLD" id="SFLDS00029">
    <property type="entry name" value="Radical_SAM"/>
    <property type="match status" value="1"/>
</dbReference>
<comment type="cofactor">
    <cofactor evidence="1">
        <name>[4Fe-4S] cluster</name>
        <dbReference type="ChEBI" id="CHEBI:49883"/>
    </cofactor>
</comment>
<dbReference type="Proteomes" id="UP000886251">
    <property type="component" value="Unassembled WGS sequence"/>
</dbReference>
<reference evidence="9" key="1">
    <citation type="journal article" date="2020" name="mSystems">
        <title>Genome- and Community-Level Interaction Insights into Carbon Utilization and Element Cycling Functions of Hydrothermarchaeota in Hydrothermal Sediment.</title>
        <authorList>
            <person name="Zhou Z."/>
            <person name="Liu Y."/>
            <person name="Xu W."/>
            <person name="Pan J."/>
            <person name="Luo Z.H."/>
            <person name="Li M."/>
        </authorList>
    </citation>
    <scope>NUCLEOTIDE SEQUENCE [LARGE SCALE GENOMIC DNA]</scope>
    <source>
        <strain evidence="9">HyVt-443</strain>
    </source>
</reference>
<feature type="non-terminal residue" evidence="9">
    <location>
        <position position="163"/>
    </location>
</feature>
<organism evidence="9">
    <name type="scientific">Sedimenticola thiotaurini</name>
    <dbReference type="NCBI Taxonomy" id="1543721"/>
    <lineage>
        <taxon>Bacteria</taxon>
        <taxon>Pseudomonadati</taxon>
        <taxon>Pseudomonadota</taxon>
        <taxon>Gammaproteobacteria</taxon>
        <taxon>Chromatiales</taxon>
        <taxon>Sedimenticolaceae</taxon>
        <taxon>Sedimenticola</taxon>
    </lineage>
</organism>
<dbReference type="Gene3D" id="3.20.20.70">
    <property type="entry name" value="Aldolase class I"/>
    <property type="match status" value="1"/>
</dbReference>
<dbReference type="NCBIfam" id="TIGR04038">
    <property type="entry name" value="tatD_link_rSAM"/>
    <property type="match status" value="1"/>
</dbReference>
<proteinExistence type="predicted"/>
<dbReference type="SFLD" id="SFLDG01111">
    <property type="entry name" value="Uncharacterised_Radical_SAM_Su"/>
    <property type="match status" value="1"/>
</dbReference>
<sequence length="163" mass="18438">MNHQQISYVIGDRLYLNITDRCTLACAFCPKTQGVKRVHDYDLTLDHRPEVEEILAAIDDPARYRQVVFCGFGEPTLRLKVLLQVAREIRDRGGRVRVNTDGLANLVHKRNVLPELAQYVDALSVSLNAQDAATYDRHCVPALQGSFEAVVDFLRRAPEYIAD</sequence>
<dbReference type="PROSITE" id="PS51918">
    <property type="entry name" value="RADICAL_SAM"/>
    <property type="match status" value="1"/>
</dbReference>
<name>A0A831RKW4_9GAMM</name>
<dbReference type="AlphaFoldDB" id="A0A831RKW4"/>
<evidence type="ECO:0000259" key="8">
    <source>
        <dbReference type="PROSITE" id="PS51918"/>
    </source>
</evidence>
<dbReference type="CDD" id="cd01335">
    <property type="entry name" value="Radical_SAM"/>
    <property type="match status" value="1"/>
</dbReference>
<dbReference type="SUPFAM" id="SSF102114">
    <property type="entry name" value="Radical SAM enzymes"/>
    <property type="match status" value="1"/>
</dbReference>
<keyword evidence="6" id="KW-0408">Iron</keyword>
<dbReference type="EMBL" id="DRKP01000104">
    <property type="protein sequence ID" value="HEB96593.1"/>
    <property type="molecule type" value="Genomic_DNA"/>
</dbReference>
<evidence type="ECO:0000256" key="5">
    <source>
        <dbReference type="ARBA" id="ARBA00022723"/>
    </source>
</evidence>
<evidence type="ECO:0000256" key="7">
    <source>
        <dbReference type="ARBA" id="ARBA00023014"/>
    </source>
</evidence>
<evidence type="ECO:0000256" key="2">
    <source>
        <dbReference type="ARBA" id="ARBA00022485"/>
    </source>
</evidence>
<protein>
    <submittedName>
        <fullName evidence="9">Radical SAM protein</fullName>
    </submittedName>
</protein>
<gene>
    <name evidence="9" type="ORF">ENI96_09210</name>
</gene>
<dbReference type="PANTHER" id="PTHR30352">
    <property type="entry name" value="PYRUVATE FORMATE-LYASE-ACTIVATING ENZYME"/>
    <property type="match status" value="1"/>
</dbReference>
<dbReference type="PANTHER" id="PTHR30352:SF5">
    <property type="entry name" value="PYRUVATE FORMATE-LYASE 1-ACTIVATING ENZYME"/>
    <property type="match status" value="1"/>
</dbReference>
<dbReference type="InterPro" id="IPR058240">
    <property type="entry name" value="rSAM_sf"/>
</dbReference>
<evidence type="ECO:0000256" key="1">
    <source>
        <dbReference type="ARBA" id="ARBA00001966"/>
    </source>
</evidence>
<keyword evidence="3" id="KW-0313">Glucose metabolism</keyword>
<dbReference type="GO" id="GO:0046872">
    <property type="term" value="F:metal ion binding"/>
    <property type="evidence" value="ECO:0007669"/>
    <property type="project" value="UniProtKB-KW"/>
</dbReference>
<evidence type="ECO:0000256" key="6">
    <source>
        <dbReference type="ARBA" id="ARBA00023004"/>
    </source>
</evidence>
<dbReference type="Pfam" id="PF04055">
    <property type="entry name" value="Radical_SAM"/>
    <property type="match status" value="1"/>
</dbReference>
<accession>A0A831RKW4</accession>
<dbReference type="GO" id="GO:0003824">
    <property type="term" value="F:catalytic activity"/>
    <property type="evidence" value="ECO:0007669"/>
    <property type="project" value="InterPro"/>
</dbReference>
<evidence type="ECO:0000256" key="4">
    <source>
        <dbReference type="ARBA" id="ARBA00022691"/>
    </source>
</evidence>
<keyword evidence="3" id="KW-0119">Carbohydrate metabolism</keyword>
<feature type="domain" description="Radical SAM core" evidence="8">
    <location>
        <begin position="8"/>
        <end position="163"/>
    </location>
</feature>
<dbReference type="GO" id="GO:0006006">
    <property type="term" value="P:glucose metabolic process"/>
    <property type="evidence" value="ECO:0007669"/>
    <property type="project" value="UniProtKB-KW"/>
</dbReference>
<keyword evidence="5" id="KW-0479">Metal-binding</keyword>
<keyword evidence="2" id="KW-0004">4Fe-4S</keyword>
<dbReference type="InterPro" id="IPR034457">
    <property type="entry name" value="Organic_radical-activating"/>
</dbReference>
<comment type="caution">
    <text evidence="9">The sequence shown here is derived from an EMBL/GenBank/DDBJ whole genome shotgun (WGS) entry which is preliminary data.</text>
</comment>